<dbReference type="InterPro" id="IPR039425">
    <property type="entry name" value="RNA_pol_sigma-70-like"/>
</dbReference>
<dbReference type="PANTHER" id="PTHR43133">
    <property type="entry name" value="RNA POLYMERASE ECF-TYPE SIGMA FACTO"/>
    <property type="match status" value="1"/>
</dbReference>
<dbReference type="EMBL" id="JAESWC010000014">
    <property type="protein sequence ID" value="MBL4937336.1"/>
    <property type="molecule type" value="Genomic_DNA"/>
</dbReference>
<dbReference type="Gene3D" id="1.10.10.10">
    <property type="entry name" value="Winged helix-like DNA-binding domain superfamily/Winged helix DNA-binding domain"/>
    <property type="match status" value="1"/>
</dbReference>
<feature type="domain" description="RNA polymerase sigma factor 70 region 4 type 2" evidence="6">
    <location>
        <begin position="103"/>
        <end position="154"/>
    </location>
</feature>
<keyword evidence="3" id="KW-0731">Sigma factor</keyword>
<dbReference type="InterPro" id="IPR013249">
    <property type="entry name" value="RNA_pol_sigma70_r4_t2"/>
</dbReference>
<gene>
    <name evidence="7" type="ORF">JK636_16530</name>
</gene>
<sequence>MNLEAYAKKIFGFALTKTNNVQDAEDLSQEILISLYNSSEKINKVDNVDAYVYKICLYTWSNFYRRQRRHWNNINIDILLDLRDKDEIDDLIEEEERQNLILMLRKELAYMSKVYREILIKFYFEKKSIKEISKELYTPQGTVKWYLYEAKRKLREDIKLKNSMESYRPIKMSVGHCGNPGKNNEPNSYFSSLLYQNIAYVAYKEPMTIEEISRKLEVGAAFVEEALENLEYSDLIKKTGNKYQTAFFIYEPKDSIPLLDMMIEKSEQVALPIYEALYGMLEKIKSVGFLGSNIDENVLMWTLYPCCIQLLLEKVEDYKELSNTVPPEHKDGGKYIANGSVQVREELRYKGGKYSQIYSRYSCEGLKTREADSNLHSYQIDSYFEGLKWREFNASDLDKLWRISEIVRNNIKPNEFEKIIIAEYVQLGYLSVDNEKVSFNFPIMTKEEKEEVFKTIDNEFERLNSKTLLKCLANSCYKLWKGRTPSTIPDNDVRYRALNDVSNIIIGCMEYIERIGKLRTPKEEEKGALSTIVWKE</sequence>
<organism evidence="7 8">
    <name type="scientific">Clostridium rhizosphaerae</name>
    <dbReference type="NCBI Taxonomy" id="2803861"/>
    <lineage>
        <taxon>Bacteria</taxon>
        <taxon>Bacillati</taxon>
        <taxon>Bacillota</taxon>
        <taxon>Clostridia</taxon>
        <taxon>Eubacteriales</taxon>
        <taxon>Clostridiaceae</taxon>
        <taxon>Clostridium</taxon>
    </lineage>
</organism>
<feature type="domain" description="RNA polymerase sigma-70 region 2" evidence="5">
    <location>
        <begin position="4"/>
        <end position="69"/>
    </location>
</feature>
<keyword evidence="2" id="KW-0805">Transcription regulation</keyword>
<dbReference type="InterPro" id="IPR014284">
    <property type="entry name" value="RNA_pol_sigma-70_dom"/>
</dbReference>
<dbReference type="SUPFAM" id="SSF88946">
    <property type="entry name" value="Sigma2 domain of RNA polymerase sigma factors"/>
    <property type="match status" value="1"/>
</dbReference>
<dbReference type="Gene3D" id="1.10.1740.10">
    <property type="match status" value="1"/>
</dbReference>
<proteinExistence type="inferred from homology"/>
<evidence type="ECO:0000313" key="7">
    <source>
        <dbReference type="EMBL" id="MBL4937336.1"/>
    </source>
</evidence>
<evidence type="ECO:0000256" key="2">
    <source>
        <dbReference type="ARBA" id="ARBA00023015"/>
    </source>
</evidence>
<dbReference type="InterPro" id="IPR013325">
    <property type="entry name" value="RNA_pol_sigma_r2"/>
</dbReference>
<dbReference type="CDD" id="cd06171">
    <property type="entry name" value="Sigma70_r4"/>
    <property type="match status" value="1"/>
</dbReference>
<name>A0ABS1TDA4_9CLOT</name>
<keyword evidence="4" id="KW-0804">Transcription</keyword>
<evidence type="ECO:0000256" key="1">
    <source>
        <dbReference type="ARBA" id="ARBA00010641"/>
    </source>
</evidence>
<dbReference type="SUPFAM" id="SSF88659">
    <property type="entry name" value="Sigma3 and sigma4 domains of RNA polymerase sigma factors"/>
    <property type="match status" value="1"/>
</dbReference>
<accession>A0ABS1TDA4</accession>
<evidence type="ECO:0000256" key="4">
    <source>
        <dbReference type="ARBA" id="ARBA00023163"/>
    </source>
</evidence>
<dbReference type="Proteomes" id="UP000632377">
    <property type="component" value="Unassembled WGS sequence"/>
</dbReference>
<evidence type="ECO:0000259" key="5">
    <source>
        <dbReference type="Pfam" id="PF04542"/>
    </source>
</evidence>
<protein>
    <submittedName>
        <fullName evidence="7">Sigma-70 family RNA polymerase sigma factor</fullName>
    </submittedName>
</protein>
<dbReference type="InterPro" id="IPR013324">
    <property type="entry name" value="RNA_pol_sigma_r3/r4-like"/>
</dbReference>
<dbReference type="Pfam" id="PF08281">
    <property type="entry name" value="Sigma70_r4_2"/>
    <property type="match status" value="1"/>
</dbReference>
<evidence type="ECO:0000313" key="8">
    <source>
        <dbReference type="Proteomes" id="UP000632377"/>
    </source>
</evidence>
<dbReference type="PANTHER" id="PTHR43133:SF60">
    <property type="entry name" value="RNA POLYMERASE SIGMA FACTOR SIGV"/>
    <property type="match status" value="1"/>
</dbReference>
<comment type="caution">
    <text evidence="7">The sequence shown here is derived from an EMBL/GenBank/DDBJ whole genome shotgun (WGS) entry which is preliminary data.</text>
</comment>
<evidence type="ECO:0000259" key="6">
    <source>
        <dbReference type="Pfam" id="PF08281"/>
    </source>
</evidence>
<comment type="similarity">
    <text evidence="1">Belongs to the sigma-70 factor family. ECF subfamily.</text>
</comment>
<evidence type="ECO:0000256" key="3">
    <source>
        <dbReference type="ARBA" id="ARBA00023082"/>
    </source>
</evidence>
<reference evidence="7 8" key="1">
    <citation type="submission" date="2021-01" db="EMBL/GenBank/DDBJ databases">
        <title>Genome public.</title>
        <authorList>
            <person name="Liu C."/>
            <person name="Sun Q."/>
        </authorList>
    </citation>
    <scope>NUCLEOTIDE SEQUENCE [LARGE SCALE GENOMIC DNA]</scope>
    <source>
        <strain evidence="7 8">YIM B02515</strain>
    </source>
</reference>
<dbReference type="NCBIfam" id="TIGR02937">
    <property type="entry name" value="sigma70-ECF"/>
    <property type="match status" value="1"/>
</dbReference>
<dbReference type="InterPro" id="IPR007627">
    <property type="entry name" value="RNA_pol_sigma70_r2"/>
</dbReference>
<dbReference type="InterPro" id="IPR036388">
    <property type="entry name" value="WH-like_DNA-bd_sf"/>
</dbReference>
<dbReference type="RefSeq" id="WP_202750090.1">
    <property type="nucleotide sequence ID" value="NZ_JAESWC010000014.1"/>
</dbReference>
<keyword evidence="8" id="KW-1185">Reference proteome</keyword>
<dbReference type="Pfam" id="PF04542">
    <property type="entry name" value="Sigma70_r2"/>
    <property type="match status" value="1"/>
</dbReference>